<protein>
    <submittedName>
        <fullName evidence="3">P-loop containing nucleoside triphosphate hydrolase protein</fullName>
    </submittedName>
</protein>
<proteinExistence type="inferred from homology"/>
<dbReference type="Gene3D" id="3.40.50.300">
    <property type="entry name" value="P-loop containing nucleotide triphosphate hydrolases"/>
    <property type="match status" value="1"/>
</dbReference>
<dbReference type="PANTHER" id="PTHR13710">
    <property type="entry name" value="DNA HELICASE RECQ FAMILY MEMBER"/>
    <property type="match status" value="1"/>
</dbReference>
<feature type="non-terminal residue" evidence="3">
    <location>
        <position position="1"/>
    </location>
</feature>
<dbReference type="SUPFAM" id="SSF52540">
    <property type="entry name" value="P-loop containing nucleoside triphosphate hydrolases"/>
    <property type="match status" value="1"/>
</dbReference>
<dbReference type="PANTHER" id="PTHR13710:SF154">
    <property type="entry name" value="RECQ HELICASE, PUTATIVE (AFU_ORTHOLOGUE AFUA_6G14720)-RELATED"/>
    <property type="match status" value="1"/>
</dbReference>
<dbReference type="SMART" id="SM00487">
    <property type="entry name" value="DEXDc"/>
    <property type="match status" value="1"/>
</dbReference>
<dbReference type="CDD" id="cd17920">
    <property type="entry name" value="DEXHc_RecQ"/>
    <property type="match status" value="1"/>
</dbReference>
<feature type="domain" description="Helicase ATP-binding" evidence="2">
    <location>
        <begin position="177"/>
        <end position="339"/>
    </location>
</feature>
<name>A0ABQ8FVI2_9PEZI</name>
<reference evidence="3 4" key="1">
    <citation type="journal article" date="2021" name="Nat. Commun.">
        <title>Genetic determinants of endophytism in the Arabidopsis root mycobiome.</title>
        <authorList>
            <person name="Mesny F."/>
            <person name="Miyauchi S."/>
            <person name="Thiergart T."/>
            <person name="Pickel B."/>
            <person name="Atanasova L."/>
            <person name="Karlsson M."/>
            <person name="Huettel B."/>
            <person name="Barry K.W."/>
            <person name="Haridas S."/>
            <person name="Chen C."/>
            <person name="Bauer D."/>
            <person name="Andreopoulos W."/>
            <person name="Pangilinan J."/>
            <person name="LaButti K."/>
            <person name="Riley R."/>
            <person name="Lipzen A."/>
            <person name="Clum A."/>
            <person name="Drula E."/>
            <person name="Henrissat B."/>
            <person name="Kohler A."/>
            <person name="Grigoriev I.V."/>
            <person name="Martin F.M."/>
            <person name="Hacquard S."/>
        </authorList>
    </citation>
    <scope>NUCLEOTIDE SEQUENCE [LARGE SCALE GENOMIC DNA]</scope>
    <source>
        <strain evidence="3 4">MPI-SDFR-AT-0080</strain>
    </source>
</reference>
<dbReference type="InterPro" id="IPR011545">
    <property type="entry name" value="DEAD/DEAH_box_helicase_dom"/>
</dbReference>
<dbReference type="GO" id="GO:0016787">
    <property type="term" value="F:hydrolase activity"/>
    <property type="evidence" value="ECO:0007669"/>
    <property type="project" value="UniProtKB-KW"/>
</dbReference>
<evidence type="ECO:0000313" key="3">
    <source>
        <dbReference type="EMBL" id="KAH7029971.1"/>
    </source>
</evidence>
<comment type="similarity">
    <text evidence="1">Belongs to the helicase family. RecQ subfamily.</text>
</comment>
<dbReference type="PROSITE" id="PS51192">
    <property type="entry name" value="HELICASE_ATP_BIND_1"/>
    <property type="match status" value="1"/>
</dbReference>
<gene>
    <name evidence="3" type="ORF">B0J12DRAFT_583831</name>
</gene>
<dbReference type="Pfam" id="PF00270">
    <property type="entry name" value="DEAD"/>
    <property type="match status" value="1"/>
</dbReference>
<evidence type="ECO:0000256" key="1">
    <source>
        <dbReference type="ARBA" id="ARBA00005446"/>
    </source>
</evidence>
<evidence type="ECO:0000259" key="2">
    <source>
        <dbReference type="PROSITE" id="PS51192"/>
    </source>
</evidence>
<dbReference type="InterPro" id="IPR014001">
    <property type="entry name" value="Helicase_ATP-bd"/>
</dbReference>
<keyword evidence="3" id="KW-0378">Hydrolase</keyword>
<dbReference type="EMBL" id="JAGTJR010000047">
    <property type="protein sequence ID" value="KAH7029971.1"/>
    <property type="molecule type" value="Genomic_DNA"/>
</dbReference>
<dbReference type="Proteomes" id="UP000774617">
    <property type="component" value="Unassembled WGS sequence"/>
</dbReference>
<comment type="caution">
    <text evidence="3">The sequence shown here is derived from an EMBL/GenBank/DDBJ whole genome shotgun (WGS) entry which is preliminary data.</text>
</comment>
<accession>A0ABQ8FVI2</accession>
<organism evidence="3 4">
    <name type="scientific">Macrophomina phaseolina</name>
    <dbReference type="NCBI Taxonomy" id="35725"/>
    <lineage>
        <taxon>Eukaryota</taxon>
        <taxon>Fungi</taxon>
        <taxon>Dikarya</taxon>
        <taxon>Ascomycota</taxon>
        <taxon>Pezizomycotina</taxon>
        <taxon>Dothideomycetes</taxon>
        <taxon>Dothideomycetes incertae sedis</taxon>
        <taxon>Botryosphaeriales</taxon>
        <taxon>Botryosphaeriaceae</taxon>
        <taxon>Macrophomina</taxon>
    </lineage>
</organism>
<evidence type="ECO:0000313" key="4">
    <source>
        <dbReference type="Proteomes" id="UP000774617"/>
    </source>
</evidence>
<dbReference type="InterPro" id="IPR027417">
    <property type="entry name" value="P-loop_NTPase"/>
</dbReference>
<sequence length="340" mass="38223">WTASRFRKALKRESKMRMGVEVGVAAYRQCVQAIGNKFIKGDHFFDADEEEEADEEEGGEGGRSHTWDMQFGHTTRMAGAVYGRLIVEAAQELKPVMERYRAASVRFHQFQQHASALRQLRQQAGKKRSAAAVEAEVMNAHFRRWKKVKTVDRRQVLRELTGKRDAEFRGVQEEAVEAVVEGRSPLLVVMGTGAGKSVAFMIPALCAAAVGEQGTTVVVVPLNSLRENMVDRCRRAGITAAEWDRRRPEEASVVFVTPESAATKAFGGFLERLRSRQRLDRIVVDECHTALDGRGSFRPKLQELGELARAETQMVMLTATLPPAEERRLLDIMNVRGRKW</sequence>
<keyword evidence="4" id="KW-1185">Reference proteome</keyword>